<dbReference type="SUPFAM" id="SSF111369">
    <property type="entry name" value="HlyD-like secretion proteins"/>
    <property type="match status" value="1"/>
</dbReference>
<dbReference type="AlphaFoldDB" id="A0A809RG23"/>
<organism evidence="2 3">
    <name type="scientific">Sulfuriferula nivalis</name>
    <dbReference type="NCBI Taxonomy" id="2675298"/>
    <lineage>
        <taxon>Bacteria</taxon>
        <taxon>Pseudomonadati</taxon>
        <taxon>Pseudomonadota</taxon>
        <taxon>Betaproteobacteria</taxon>
        <taxon>Nitrosomonadales</taxon>
        <taxon>Sulfuricellaceae</taxon>
        <taxon>Sulfuriferula</taxon>
    </lineage>
</organism>
<dbReference type="InterPro" id="IPR041881">
    <property type="entry name" value="PqqD_sf"/>
</dbReference>
<dbReference type="GO" id="GO:0005737">
    <property type="term" value="C:cytoplasm"/>
    <property type="evidence" value="ECO:0007669"/>
    <property type="project" value="TreeGrafter"/>
</dbReference>
<sequence>MSRSVFSQSWHNAAELRPRLLSHARFHPHIYRGQQWFVLQDSTGGRYHRLSPGAYGLVSRMDGVLTVQNLWDDACRAGGDAIPTQDEVVELLMQLHSNDLLQCDITPDSAELFERYTKRKQLKWKQWITQPTSLRIPLINPDEFLTRWAHRLGWIFTRKGALLWLAVVLPAILLAGQNWSELTLNLSDHVLSTSNLLVLAFVFPIVKAFHELGHGFATKVWGGSVHEMGLMFLIFQPVPYVDASAASTFRSKQRRIVVGAAGMLAEVFLAALAMYLWVLVESGVVRAVAFNVMLIAGVSTVIVNGNPLLRYDGYYILSDLIEIPNLGQRGQRYLTYWSDRYLFGAKELTSPDESPSEKRWLAGYTIISWIYRIFVTVSIILFIEGEFFIFGVLLAIMAAIGLFLMPIWKSVKHVLKSSTLHRHRTRAIRLSVIFVVVILLFGFFVPLPLYTQTEGVVWLPEQALVRAGVNGSFKRWLVDPGTQVSKGTALLMMVNPQLDSELAVARAKVAEAEARYSVEQFDNPVQASVLFQQLQYEQHALEQIKERYGHLIVYSNVDGVLTVPKSQDMAGQYFKKGELLGYLMDKSLLVARVAVAQDNIDLVRTRLKGVELRFADAISDTYPVSILREIPSALDELPTAALSPNGGGQIPVDPNDSKGLKTIDRLFFVDLSLPLKATPNAFGGRVYVRFDHLSEPLFSQLHRRLRQLFLSRFHV</sequence>
<name>A0A809RG23_9PROT</name>
<feature type="transmembrane region" description="Helical" evidence="1">
    <location>
        <begin position="161"/>
        <end position="179"/>
    </location>
</feature>
<protein>
    <submittedName>
        <fullName evidence="2">Hemolysin D</fullName>
    </submittedName>
</protein>
<dbReference type="Gene3D" id="1.10.287.470">
    <property type="entry name" value="Helix hairpin bin"/>
    <property type="match status" value="1"/>
</dbReference>
<feature type="transmembrane region" description="Helical" evidence="1">
    <location>
        <begin position="361"/>
        <end position="381"/>
    </location>
</feature>
<dbReference type="PANTHER" id="PTHR13325:SF3">
    <property type="entry name" value="MEMBRANE-BOUND TRANSCRIPTION FACTOR SITE-2 PROTEASE"/>
    <property type="match status" value="1"/>
</dbReference>
<dbReference type="EMBL" id="AP021881">
    <property type="protein sequence ID" value="BBP00799.1"/>
    <property type="molecule type" value="Genomic_DNA"/>
</dbReference>
<dbReference type="GO" id="GO:0004222">
    <property type="term" value="F:metalloendopeptidase activity"/>
    <property type="evidence" value="ECO:0007669"/>
    <property type="project" value="InterPro"/>
</dbReference>
<dbReference type="InterPro" id="IPR001193">
    <property type="entry name" value="MBTPS2"/>
</dbReference>
<dbReference type="Gene3D" id="1.10.10.1150">
    <property type="entry name" value="Coenzyme PQQ synthesis protein D (PqqD)"/>
    <property type="match status" value="1"/>
</dbReference>
<feature type="transmembrane region" description="Helical" evidence="1">
    <location>
        <begin position="284"/>
        <end position="303"/>
    </location>
</feature>
<keyword evidence="1" id="KW-0812">Transmembrane</keyword>
<feature type="transmembrane region" description="Helical" evidence="1">
    <location>
        <begin position="428"/>
        <end position="450"/>
    </location>
</feature>
<evidence type="ECO:0000256" key="1">
    <source>
        <dbReference type="SAM" id="Phobius"/>
    </source>
</evidence>
<keyword evidence="1" id="KW-0472">Membrane</keyword>
<evidence type="ECO:0000313" key="2">
    <source>
        <dbReference type="EMBL" id="BBP00799.1"/>
    </source>
</evidence>
<feature type="transmembrane region" description="Helical" evidence="1">
    <location>
        <begin position="387"/>
        <end position="408"/>
    </location>
</feature>
<keyword evidence="3" id="KW-1185">Reference proteome</keyword>
<reference evidence="3" key="1">
    <citation type="submission" date="2019-11" db="EMBL/GenBank/DDBJ databases">
        <title>Isolation and characterization of a novel species in the genus Sulfuriferula.</title>
        <authorList>
            <person name="Mochizuki J."/>
            <person name="Kojima H."/>
            <person name="Fukui M."/>
        </authorList>
    </citation>
    <scope>NUCLEOTIDE SEQUENCE [LARGE SCALE GENOMIC DNA]</scope>
    <source>
        <strain evidence="3">SGTM</strain>
    </source>
</reference>
<dbReference type="PANTHER" id="PTHR13325">
    <property type="entry name" value="PROTEASE M50 MEMBRANE-BOUND TRANSCRIPTION FACTOR SITE 2 PROTEASE"/>
    <property type="match status" value="1"/>
</dbReference>
<proteinExistence type="predicted"/>
<evidence type="ECO:0000313" key="3">
    <source>
        <dbReference type="Proteomes" id="UP000463939"/>
    </source>
</evidence>
<dbReference type="Gene3D" id="2.40.50.100">
    <property type="match status" value="1"/>
</dbReference>
<gene>
    <name evidence="2" type="ORF">SFSGTM_15070</name>
</gene>
<dbReference type="KEGG" id="sniv:SFSGTM_15070"/>
<keyword evidence="1" id="KW-1133">Transmembrane helix</keyword>
<dbReference type="GO" id="GO:0031293">
    <property type="term" value="P:membrane protein intracellular domain proteolysis"/>
    <property type="evidence" value="ECO:0007669"/>
    <property type="project" value="TreeGrafter"/>
</dbReference>
<feature type="transmembrane region" description="Helical" evidence="1">
    <location>
        <begin position="256"/>
        <end position="278"/>
    </location>
</feature>
<dbReference type="Proteomes" id="UP000463939">
    <property type="component" value="Chromosome"/>
</dbReference>
<dbReference type="RefSeq" id="WP_162084663.1">
    <property type="nucleotide sequence ID" value="NZ_AP021881.1"/>
</dbReference>
<feature type="transmembrane region" description="Helical" evidence="1">
    <location>
        <begin position="191"/>
        <end position="209"/>
    </location>
</feature>
<accession>A0A809RG23</accession>
<dbReference type="GO" id="GO:0016020">
    <property type="term" value="C:membrane"/>
    <property type="evidence" value="ECO:0007669"/>
    <property type="project" value="InterPro"/>
</dbReference>